<dbReference type="InterPro" id="IPR029071">
    <property type="entry name" value="Ubiquitin-like_domsf"/>
</dbReference>
<evidence type="ECO:0000259" key="3">
    <source>
        <dbReference type="PROSITE" id="PS50841"/>
    </source>
</evidence>
<dbReference type="GO" id="GO:0005886">
    <property type="term" value="C:plasma membrane"/>
    <property type="evidence" value="ECO:0007669"/>
    <property type="project" value="TreeGrafter"/>
</dbReference>
<dbReference type="GO" id="GO:0032436">
    <property type="term" value="P:positive regulation of proteasomal ubiquitin-dependent protein catabolic process"/>
    <property type="evidence" value="ECO:0007669"/>
    <property type="project" value="TreeGrafter"/>
</dbReference>
<keyword evidence="5" id="KW-1185">Reference proteome</keyword>
<proteinExistence type="predicted"/>
<dbReference type="GO" id="GO:0031625">
    <property type="term" value="F:ubiquitin protein ligase binding"/>
    <property type="evidence" value="ECO:0007669"/>
    <property type="project" value="TreeGrafter"/>
</dbReference>
<dbReference type="Gene3D" id="2.40.240.130">
    <property type="match status" value="1"/>
</dbReference>
<dbReference type="GO" id="GO:0048468">
    <property type="term" value="P:cell development"/>
    <property type="evidence" value="ECO:0007669"/>
    <property type="project" value="TreeGrafter"/>
</dbReference>
<dbReference type="GO" id="GO:0090090">
    <property type="term" value="P:negative regulation of canonical Wnt signaling pathway"/>
    <property type="evidence" value="ECO:0007669"/>
    <property type="project" value="InterPro"/>
</dbReference>
<dbReference type="InterPro" id="IPR043581">
    <property type="entry name" value="Axin-like"/>
</dbReference>
<keyword evidence="1 2" id="KW-0879">Wnt signaling pathway</keyword>
<dbReference type="AlphaFoldDB" id="A0A0N4VND8"/>
<dbReference type="GO" id="GO:0030877">
    <property type="term" value="C:beta-catenin destruction complex"/>
    <property type="evidence" value="ECO:0007669"/>
    <property type="project" value="TreeGrafter"/>
</dbReference>
<evidence type="ECO:0000313" key="4">
    <source>
        <dbReference type="EMBL" id="VDD96933.1"/>
    </source>
</evidence>
<dbReference type="GO" id="GO:0005634">
    <property type="term" value="C:nucleus"/>
    <property type="evidence" value="ECO:0007669"/>
    <property type="project" value="TreeGrafter"/>
</dbReference>
<dbReference type="GO" id="GO:0008013">
    <property type="term" value="F:beta-catenin binding"/>
    <property type="evidence" value="ECO:0007669"/>
    <property type="project" value="TreeGrafter"/>
</dbReference>
<dbReference type="STRING" id="51028.A0A0N4VND8"/>
<dbReference type="GO" id="GO:0019901">
    <property type="term" value="F:protein kinase binding"/>
    <property type="evidence" value="ECO:0007669"/>
    <property type="project" value="TreeGrafter"/>
</dbReference>
<dbReference type="PROSITE" id="PS50841">
    <property type="entry name" value="DIX"/>
    <property type="match status" value="1"/>
</dbReference>
<dbReference type="EMBL" id="UXUI01012500">
    <property type="protein sequence ID" value="VDD96933.1"/>
    <property type="molecule type" value="Genomic_DNA"/>
</dbReference>
<evidence type="ECO:0000313" key="6">
    <source>
        <dbReference type="WBParaSite" id="EVEC_0001248801-mRNA-1"/>
    </source>
</evidence>
<evidence type="ECO:0000313" key="5">
    <source>
        <dbReference type="Proteomes" id="UP000274131"/>
    </source>
</evidence>
<accession>A0A0N4VND8</accession>
<evidence type="ECO:0000256" key="1">
    <source>
        <dbReference type="ARBA" id="ARBA00022687"/>
    </source>
</evidence>
<sequence length="127" mass="14257">MTHQDSYHLVQQTFNVSMNHIVQQFSKKPECFRYQVVNAPTDTMISALCRKGRVPVVAHVPGSSITFREFRKSLGISSRSNMQFFFKCACEDGSAPYQLLLVNDDSAVLPIYDGKVTAECKTLSDSD</sequence>
<name>A0A0N4VND8_ENTVE</name>
<dbReference type="Pfam" id="PF00778">
    <property type="entry name" value="DIX"/>
    <property type="match status" value="1"/>
</dbReference>
<dbReference type="Proteomes" id="UP000274131">
    <property type="component" value="Unassembled WGS sequence"/>
</dbReference>
<dbReference type="OrthoDB" id="10007451at2759"/>
<dbReference type="PANTHER" id="PTHR46102">
    <property type="entry name" value="AXIN"/>
    <property type="match status" value="1"/>
</dbReference>
<dbReference type="PANTHER" id="PTHR46102:SF2">
    <property type="entry name" value="AXIN"/>
    <property type="match status" value="1"/>
</dbReference>
<gene>
    <name evidence="4" type="ORF">EVEC_LOCUS11684</name>
</gene>
<evidence type="ECO:0000256" key="2">
    <source>
        <dbReference type="PROSITE-ProRule" id="PRU00069"/>
    </source>
</evidence>
<dbReference type="GO" id="GO:0060090">
    <property type="term" value="F:molecular adaptor activity"/>
    <property type="evidence" value="ECO:0007669"/>
    <property type="project" value="TreeGrafter"/>
</dbReference>
<reference evidence="6" key="1">
    <citation type="submission" date="2017-02" db="UniProtKB">
        <authorList>
            <consortium name="WormBaseParasite"/>
        </authorList>
    </citation>
    <scope>IDENTIFICATION</scope>
</reference>
<dbReference type="InterPro" id="IPR038207">
    <property type="entry name" value="DIX_dom_sf"/>
</dbReference>
<dbReference type="WBParaSite" id="EVEC_0001248801-mRNA-1">
    <property type="protein sequence ID" value="EVEC_0001248801-mRNA-1"/>
    <property type="gene ID" value="EVEC_0001248801"/>
</dbReference>
<dbReference type="SUPFAM" id="SSF54236">
    <property type="entry name" value="Ubiquitin-like"/>
    <property type="match status" value="1"/>
</dbReference>
<dbReference type="GO" id="GO:0016055">
    <property type="term" value="P:Wnt signaling pathway"/>
    <property type="evidence" value="ECO:0007669"/>
    <property type="project" value="UniProtKB-KW"/>
</dbReference>
<feature type="domain" description="DIX" evidence="3">
    <location>
        <begin position="40"/>
        <end position="124"/>
    </location>
</feature>
<organism evidence="6">
    <name type="scientific">Enterobius vermicularis</name>
    <name type="common">Human pinworm</name>
    <dbReference type="NCBI Taxonomy" id="51028"/>
    <lineage>
        <taxon>Eukaryota</taxon>
        <taxon>Metazoa</taxon>
        <taxon>Ecdysozoa</taxon>
        <taxon>Nematoda</taxon>
        <taxon>Chromadorea</taxon>
        <taxon>Rhabditida</taxon>
        <taxon>Spirurina</taxon>
        <taxon>Oxyuridomorpha</taxon>
        <taxon>Oxyuroidea</taxon>
        <taxon>Oxyuridae</taxon>
        <taxon>Enterobius</taxon>
    </lineage>
</organism>
<reference evidence="4 5" key="2">
    <citation type="submission" date="2018-10" db="EMBL/GenBank/DDBJ databases">
        <authorList>
            <consortium name="Pathogen Informatics"/>
        </authorList>
    </citation>
    <scope>NUCLEOTIDE SEQUENCE [LARGE SCALE GENOMIC DNA]</scope>
</reference>
<protein>
    <submittedName>
        <fullName evidence="6">DIX domain-containing protein</fullName>
    </submittedName>
</protein>
<dbReference type="InterPro" id="IPR001158">
    <property type="entry name" value="DIX"/>
</dbReference>